<evidence type="ECO:0000313" key="13">
    <source>
        <dbReference type="Proteomes" id="UP000215441"/>
    </source>
</evidence>
<keyword evidence="5 9" id="KW-0808">Transferase</keyword>
<dbReference type="PROSITE" id="PS00374">
    <property type="entry name" value="MGMT"/>
    <property type="match status" value="1"/>
</dbReference>
<dbReference type="Proteomes" id="UP000215441">
    <property type="component" value="Unassembled WGS sequence"/>
</dbReference>
<dbReference type="HAMAP" id="MF_00772">
    <property type="entry name" value="OGT"/>
    <property type="match status" value="1"/>
</dbReference>
<dbReference type="InterPro" id="IPR014048">
    <property type="entry name" value="MethylDNA_cys_MeTrfase_DNA-bd"/>
</dbReference>
<dbReference type="InterPro" id="IPR036631">
    <property type="entry name" value="MGMT_N_sf"/>
</dbReference>
<dbReference type="Gene3D" id="1.10.10.10">
    <property type="entry name" value="Winged helix-like DNA-binding domain superfamily/Winged helix DNA-binding domain"/>
    <property type="match status" value="1"/>
</dbReference>
<keyword evidence="7 9" id="KW-0234">DNA repair</keyword>
<dbReference type="FunFam" id="1.10.10.10:FF:000214">
    <property type="entry name" value="Methylated-DNA--protein-cysteine methyltransferase"/>
    <property type="match status" value="1"/>
</dbReference>
<dbReference type="OrthoDB" id="9802228at2"/>
<evidence type="ECO:0000256" key="9">
    <source>
        <dbReference type="HAMAP-Rule" id="MF_00772"/>
    </source>
</evidence>
<protein>
    <recommendedName>
        <fullName evidence="9">Methylated-DNA--protein-cysteine methyltransferase</fullName>
        <ecNumber evidence="9">2.1.1.63</ecNumber>
    </recommendedName>
    <alternativeName>
        <fullName evidence="9">6-O-methylguanine-DNA methyltransferase</fullName>
        <shortName evidence="9">MGMT</shortName>
    </alternativeName>
    <alternativeName>
        <fullName evidence="9">O-6-methylguanine-DNA-alkyltransferase</fullName>
    </alternativeName>
</protein>
<name>A0A235ETA2_9BURK</name>
<dbReference type="GO" id="GO:0003908">
    <property type="term" value="F:methylated-DNA-[protein]-cysteine S-methyltransferase activity"/>
    <property type="evidence" value="ECO:0007669"/>
    <property type="project" value="UniProtKB-UniRule"/>
</dbReference>
<evidence type="ECO:0000256" key="6">
    <source>
        <dbReference type="ARBA" id="ARBA00022763"/>
    </source>
</evidence>
<dbReference type="InterPro" id="IPR008332">
    <property type="entry name" value="MethylG_MeTrfase_N"/>
</dbReference>
<sequence>MQYHPHTVQARADTALGPVRLAASPTGLCGIWFEGQRHEPSQQLYGSAAWAEADGHPLLQAAASQLQQYLCGERDGFDLPLDLSGGTPFQQAVWQALLAIGRGATRSYGELSQHLGRPRAVRAVGAAVGRNPLSVVVPCHRVLGADGSLTGYAGGLDRKAALLTLENALAPAQPSLLPHTPGQTTVKGMS</sequence>
<dbReference type="Pfam" id="PF01035">
    <property type="entry name" value="DNA_binding_1"/>
    <property type="match status" value="1"/>
</dbReference>
<dbReference type="GO" id="GO:0032259">
    <property type="term" value="P:methylation"/>
    <property type="evidence" value="ECO:0007669"/>
    <property type="project" value="UniProtKB-KW"/>
</dbReference>
<keyword evidence="13" id="KW-1185">Reference proteome</keyword>
<evidence type="ECO:0000256" key="7">
    <source>
        <dbReference type="ARBA" id="ARBA00023204"/>
    </source>
</evidence>
<dbReference type="SUPFAM" id="SSF46767">
    <property type="entry name" value="Methylated DNA-protein cysteine methyltransferase, C-terminal domain"/>
    <property type="match status" value="1"/>
</dbReference>
<dbReference type="InterPro" id="IPR036388">
    <property type="entry name" value="WH-like_DNA-bd_sf"/>
</dbReference>
<dbReference type="GO" id="GO:0006307">
    <property type="term" value="P:DNA alkylation repair"/>
    <property type="evidence" value="ECO:0007669"/>
    <property type="project" value="UniProtKB-UniRule"/>
</dbReference>
<dbReference type="EC" id="2.1.1.63" evidence="9"/>
<dbReference type="CDD" id="cd06445">
    <property type="entry name" value="ATase"/>
    <property type="match status" value="1"/>
</dbReference>
<evidence type="ECO:0000256" key="3">
    <source>
        <dbReference type="ARBA" id="ARBA00022490"/>
    </source>
</evidence>
<dbReference type="InterPro" id="IPR023546">
    <property type="entry name" value="MGMT"/>
</dbReference>
<comment type="function">
    <text evidence="9">Involved in the cellular defense against the biological effects of O6-methylguanine (O6-MeG) and O4-methylthymine (O4-MeT) in DNA. Repairs the methylated nucleobase in DNA by stoichiometrically transferring the methyl group to a cysteine residue in the enzyme. This is a suicide reaction: the enzyme is irreversibly inactivated.</text>
</comment>
<dbReference type="Gene3D" id="3.30.160.70">
    <property type="entry name" value="Methylated DNA-protein cysteine methyltransferase domain"/>
    <property type="match status" value="1"/>
</dbReference>
<dbReference type="EMBL" id="NOIG01000003">
    <property type="protein sequence ID" value="OYD51777.1"/>
    <property type="molecule type" value="Genomic_DNA"/>
</dbReference>
<accession>A0A235ETA2</accession>
<dbReference type="Pfam" id="PF02870">
    <property type="entry name" value="Methyltransf_1N"/>
    <property type="match status" value="1"/>
</dbReference>
<evidence type="ECO:0000256" key="4">
    <source>
        <dbReference type="ARBA" id="ARBA00022603"/>
    </source>
</evidence>
<feature type="active site" description="Nucleophile; methyl group acceptor" evidence="9">
    <location>
        <position position="139"/>
    </location>
</feature>
<dbReference type="SUPFAM" id="SSF53155">
    <property type="entry name" value="Methylated DNA-protein cysteine methyltransferase domain"/>
    <property type="match status" value="1"/>
</dbReference>
<comment type="catalytic activity">
    <reaction evidence="1 9">
        <text>a 4-O-methyl-thymidine in DNA + L-cysteinyl-[protein] = a thymidine in DNA + S-methyl-L-cysteinyl-[protein]</text>
        <dbReference type="Rhea" id="RHEA:53428"/>
        <dbReference type="Rhea" id="RHEA-COMP:10131"/>
        <dbReference type="Rhea" id="RHEA-COMP:10132"/>
        <dbReference type="Rhea" id="RHEA-COMP:13555"/>
        <dbReference type="Rhea" id="RHEA-COMP:13556"/>
        <dbReference type="ChEBI" id="CHEBI:29950"/>
        <dbReference type="ChEBI" id="CHEBI:82612"/>
        <dbReference type="ChEBI" id="CHEBI:137386"/>
        <dbReference type="ChEBI" id="CHEBI:137387"/>
        <dbReference type="EC" id="2.1.1.63"/>
    </reaction>
</comment>
<comment type="catalytic activity">
    <reaction evidence="8 9">
        <text>a 6-O-methyl-2'-deoxyguanosine in DNA + L-cysteinyl-[protein] = S-methyl-L-cysteinyl-[protein] + a 2'-deoxyguanosine in DNA</text>
        <dbReference type="Rhea" id="RHEA:24000"/>
        <dbReference type="Rhea" id="RHEA-COMP:10131"/>
        <dbReference type="Rhea" id="RHEA-COMP:10132"/>
        <dbReference type="Rhea" id="RHEA-COMP:11367"/>
        <dbReference type="Rhea" id="RHEA-COMP:11368"/>
        <dbReference type="ChEBI" id="CHEBI:29950"/>
        <dbReference type="ChEBI" id="CHEBI:82612"/>
        <dbReference type="ChEBI" id="CHEBI:85445"/>
        <dbReference type="ChEBI" id="CHEBI:85448"/>
        <dbReference type="EC" id="2.1.1.63"/>
    </reaction>
</comment>
<comment type="similarity">
    <text evidence="2 9">Belongs to the MGMT family.</text>
</comment>
<dbReference type="PANTHER" id="PTHR10815:SF5">
    <property type="entry name" value="METHYLATED-DNA--PROTEIN-CYSTEINE METHYLTRANSFERASE"/>
    <property type="match status" value="1"/>
</dbReference>
<evidence type="ECO:0000313" key="12">
    <source>
        <dbReference type="EMBL" id="OYD51777.1"/>
    </source>
</evidence>
<evidence type="ECO:0000256" key="2">
    <source>
        <dbReference type="ARBA" id="ARBA00008711"/>
    </source>
</evidence>
<dbReference type="NCBIfam" id="TIGR00589">
    <property type="entry name" value="ogt"/>
    <property type="match status" value="1"/>
</dbReference>
<evidence type="ECO:0000256" key="1">
    <source>
        <dbReference type="ARBA" id="ARBA00001286"/>
    </source>
</evidence>
<comment type="caution">
    <text evidence="12">The sequence shown here is derived from an EMBL/GenBank/DDBJ whole genome shotgun (WGS) entry which is preliminary data.</text>
</comment>
<comment type="miscellaneous">
    <text evidence="9">This enzyme catalyzes only one turnover and therefore is not strictly catalytic. According to one definition, an enzyme is a biocatalyst that acts repeatedly and over many reaction cycles.</text>
</comment>
<feature type="domain" description="Methylated-DNA-[protein]-cysteine S-methyltransferase DNA binding" evidence="10">
    <location>
        <begin position="88"/>
        <end position="167"/>
    </location>
</feature>
<comment type="subcellular location">
    <subcellularLocation>
        <location evidence="9">Cytoplasm</location>
    </subcellularLocation>
</comment>
<evidence type="ECO:0000256" key="5">
    <source>
        <dbReference type="ARBA" id="ARBA00022679"/>
    </source>
</evidence>
<feature type="domain" description="Methylguanine DNA methyltransferase ribonuclease-like" evidence="11">
    <location>
        <begin position="12"/>
        <end position="83"/>
    </location>
</feature>
<evidence type="ECO:0000256" key="8">
    <source>
        <dbReference type="ARBA" id="ARBA00049348"/>
    </source>
</evidence>
<evidence type="ECO:0000259" key="11">
    <source>
        <dbReference type="Pfam" id="PF02870"/>
    </source>
</evidence>
<dbReference type="PANTHER" id="PTHR10815">
    <property type="entry name" value="METHYLATED-DNA--PROTEIN-CYSTEINE METHYLTRANSFERASE"/>
    <property type="match status" value="1"/>
</dbReference>
<dbReference type="GO" id="GO:0005737">
    <property type="term" value="C:cytoplasm"/>
    <property type="evidence" value="ECO:0007669"/>
    <property type="project" value="UniProtKB-SubCell"/>
</dbReference>
<dbReference type="InterPro" id="IPR036217">
    <property type="entry name" value="MethylDNA_cys_MeTrfase_DNAb"/>
</dbReference>
<dbReference type="AlphaFoldDB" id="A0A235ETA2"/>
<dbReference type="InterPro" id="IPR001497">
    <property type="entry name" value="MethylDNA_cys_MeTrfase_AS"/>
</dbReference>
<keyword evidence="3 9" id="KW-0963">Cytoplasm</keyword>
<proteinExistence type="inferred from homology"/>
<reference evidence="12 13" key="1">
    <citation type="submission" date="2017-07" db="EMBL/GenBank/DDBJ databases">
        <title>Acidovorax KNDSW TSA 6 genome sequence and assembly.</title>
        <authorList>
            <person name="Mayilraj S."/>
        </authorList>
    </citation>
    <scope>NUCLEOTIDE SEQUENCE [LARGE SCALE GENOMIC DNA]</scope>
    <source>
        <strain evidence="12 13">KNDSW-TSA6</strain>
    </source>
</reference>
<keyword evidence="4 9" id="KW-0489">Methyltransferase</keyword>
<gene>
    <name evidence="12" type="ORF">CBY09_02585</name>
</gene>
<dbReference type="RefSeq" id="WP_094286116.1">
    <property type="nucleotide sequence ID" value="NZ_NOIG01000003.1"/>
</dbReference>
<organism evidence="12 13">
    <name type="scientific">Acidovorax kalamii</name>
    <dbReference type="NCBI Taxonomy" id="2004485"/>
    <lineage>
        <taxon>Bacteria</taxon>
        <taxon>Pseudomonadati</taxon>
        <taxon>Pseudomonadota</taxon>
        <taxon>Betaproteobacteria</taxon>
        <taxon>Burkholderiales</taxon>
        <taxon>Comamonadaceae</taxon>
        <taxon>Acidovorax</taxon>
    </lineage>
</organism>
<evidence type="ECO:0000259" key="10">
    <source>
        <dbReference type="Pfam" id="PF01035"/>
    </source>
</evidence>
<keyword evidence="6 9" id="KW-0227">DNA damage</keyword>